<proteinExistence type="predicted"/>
<protein>
    <submittedName>
        <fullName evidence="1">Uncharacterized protein</fullName>
    </submittedName>
</protein>
<evidence type="ECO:0000313" key="2">
    <source>
        <dbReference type="Proteomes" id="UP000034510"/>
    </source>
</evidence>
<dbReference type="EMBL" id="LCMC01000013">
    <property type="protein sequence ID" value="KKU29721.1"/>
    <property type="molecule type" value="Genomic_DNA"/>
</dbReference>
<comment type="caution">
    <text evidence="1">The sequence shown here is derived from an EMBL/GenBank/DDBJ whole genome shotgun (WGS) entry which is preliminary data.</text>
</comment>
<sequence>MLHLQIGVSSATAGAVINQSLALINQTILVKFDERLNYLVHNVFI</sequence>
<accession>A0A0G1PAD3</accession>
<name>A0A0G1PAD3_9BACT</name>
<dbReference type="Proteomes" id="UP000034510">
    <property type="component" value="Unassembled WGS sequence"/>
</dbReference>
<gene>
    <name evidence="1" type="ORF">UX41_C0013G0009</name>
</gene>
<evidence type="ECO:0000313" key="1">
    <source>
        <dbReference type="EMBL" id="KKU29721.1"/>
    </source>
</evidence>
<reference evidence="1 2" key="1">
    <citation type="journal article" date="2015" name="Nature">
        <title>rRNA introns, odd ribosomes, and small enigmatic genomes across a large radiation of phyla.</title>
        <authorList>
            <person name="Brown C.T."/>
            <person name="Hug L.A."/>
            <person name="Thomas B.C."/>
            <person name="Sharon I."/>
            <person name="Castelle C.J."/>
            <person name="Singh A."/>
            <person name="Wilkins M.J."/>
            <person name="Williams K.H."/>
            <person name="Banfield J.F."/>
        </authorList>
    </citation>
    <scope>NUCLEOTIDE SEQUENCE [LARGE SCALE GENOMIC DNA]</scope>
</reference>
<dbReference type="AlphaFoldDB" id="A0A0G1PAD3"/>
<organism evidence="1 2">
    <name type="scientific">Candidatus Collierbacteria bacterium GW2011_GWE1_46_18</name>
    <dbReference type="NCBI Taxonomy" id="1618399"/>
    <lineage>
        <taxon>Bacteria</taxon>
        <taxon>Candidatus Collieribacteriota</taxon>
    </lineage>
</organism>